<keyword evidence="1 3" id="KW-0547">Nucleotide-binding</keyword>
<name>A0AB35U1L1_9FIRM</name>
<keyword evidence="3 5" id="KW-0808">Transferase</keyword>
<comment type="catalytic activity">
    <reaction evidence="3">
        <text>3'-dephospho-CoA + ATP = ADP + CoA + H(+)</text>
        <dbReference type="Rhea" id="RHEA:18245"/>
        <dbReference type="ChEBI" id="CHEBI:15378"/>
        <dbReference type="ChEBI" id="CHEBI:30616"/>
        <dbReference type="ChEBI" id="CHEBI:57287"/>
        <dbReference type="ChEBI" id="CHEBI:57328"/>
        <dbReference type="ChEBI" id="CHEBI:456216"/>
        <dbReference type="EC" id="2.7.1.24"/>
    </reaction>
</comment>
<dbReference type="AlphaFoldDB" id="A0AB35U1L1"/>
<dbReference type="GO" id="GO:0005524">
    <property type="term" value="F:ATP binding"/>
    <property type="evidence" value="ECO:0007669"/>
    <property type="project" value="UniProtKB-UniRule"/>
</dbReference>
<evidence type="ECO:0000256" key="1">
    <source>
        <dbReference type="ARBA" id="ARBA00022741"/>
    </source>
</evidence>
<comment type="caution">
    <text evidence="5">The sequence shown here is derived from an EMBL/GenBank/DDBJ whole genome shotgun (WGS) entry which is preliminary data.</text>
</comment>
<dbReference type="InterPro" id="IPR001977">
    <property type="entry name" value="Depp_CoAkinase"/>
</dbReference>
<keyword evidence="3" id="KW-0963">Cytoplasm</keyword>
<dbReference type="NCBIfam" id="TIGR00152">
    <property type="entry name" value="dephospho-CoA kinase"/>
    <property type="match status" value="1"/>
</dbReference>
<accession>A0AB35U1L1</accession>
<dbReference type="Pfam" id="PF01121">
    <property type="entry name" value="CoaE"/>
    <property type="match status" value="1"/>
</dbReference>
<dbReference type="RefSeq" id="WP_370595797.1">
    <property type="nucleotide sequence ID" value="NZ_JALBUR010000007.1"/>
</dbReference>
<evidence type="ECO:0000256" key="2">
    <source>
        <dbReference type="ARBA" id="ARBA00022840"/>
    </source>
</evidence>
<comment type="function">
    <text evidence="3">Catalyzes the phosphorylation of the 3'-hydroxyl group of dephosphocoenzyme A to form coenzyme A.</text>
</comment>
<organism evidence="5 6">
    <name type="scientific">Grylomicrobium aquisgranensis</name>
    <dbReference type="NCBI Taxonomy" id="2926318"/>
    <lineage>
        <taxon>Bacteria</taxon>
        <taxon>Bacillati</taxon>
        <taxon>Bacillota</taxon>
        <taxon>Erysipelotrichia</taxon>
        <taxon>Erysipelotrichales</taxon>
        <taxon>Erysipelotrichaceae</taxon>
        <taxon>Grylomicrobium</taxon>
    </lineage>
</organism>
<keyword evidence="2 3" id="KW-0067">ATP-binding</keyword>
<feature type="binding site" evidence="3">
    <location>
        <begin position="10"/>
        <end position="15"/>
    </location>
    <ligand>
        <name>ATP</name>
        <dbReference type="ChEBI" id="CHEBI:30616"/>
    </ligand>
</feature>
<gene>
    <name evidence="3 5" type="primary">coaE</name>
    <name evidence="5" type="ORF">MOZ60_04460</name>
</gene>
<dbReference type="GO" id="GO:0004140">
    <property type="term" value="F:dephospho-CoA kinase activity"/>
    <property type="evidence" value="ECO:0007669"/>
    <property type="project" value="UniProtKB-UniRule"/>
</dbReference>
<sequence length="198" mass="22260">MRIGITGTIASGKTTFSKMLRQRGMPVFNADQYAAICLYGSHPCAKVIASEFGDVCMPNGDIDHKKLAAAVFHDERKRKRLNAIVHPYVIAGMEHFFSSQNGRLLFAEVPLLFEAGIEDHFDCIVLITCDKDTAIMRMMHDRGYSKEEALARYASQIDPQIQKQKADIVIENNGTTDDLNHAVNNLMKQLRAKERHHA</sequence>
<evidence type="ECO:0000256" key="3">
    <source>
        <dbReference type="HAMAP-Rule" id="MF_00376"/>
    </source>
</evidence>
<dbReference type="CDD" id="cd02022">
    <property type="entry name" value="DPCK"/>
    <property type="match status" value="1"/>
</dbReference>
<reference evidence="5 6" key="1">
    <citation type="submission" date="2022-03" db="EMBL/GenBank/DDBJ databases">
        <title>Novel taxa within the pig intestine.</title>
        <authorList>
            <person name="Wylensek D."/>
            <person name="Bishof K."/>
            <person name="Afrizal A."/>
            <person name="Clavel T."/>
        </authorList>
    </citation>
    <scope>NUCLEOTIDE SEQUENCE [LARGE SCALE GENOMIC DNA]</scope>
    <source>
        <strain evidence="5 6">CLA-KB-P133</strain>
    </source>
</reference>
<evidence type="ECO:0000313" key="5">
    <source>
        <dbReference type="EMBL" id="MDX8419345.1"/>
    </source>
</evidence>
<dbReference type="Proteomes" id="UP001286174">
    <property type="component" value="Unassembled WGS sequence"/>
</dbReference>
<evidence type="ECO:0000313" key="6">
    <source>
        <dbReference type="Proteomes" id="UP001286174"/>
    </source>
</evidence>
<evidence type="ECO:0000256" key="4">
    <source>
        <dbReference type="NCBIfam" id="TIGR00152"/>
    </source>
</evidence>
<keyword evidence="6" id="KW-1185">Reference proteome</keyword>
<dbReference type="SUPFAM" id="SSF52540">
    <property type="entry name" value="P-loop containing nucleoside triphosphate hydrolases"/>
    <property type="match status" value="1"/>
</dbReference>
<proteinExistence type="inferred from homology"/>
<dbReference type="EC" id="2.7.1.24" evidence="3 4"/>
<dbReference type="GO" id="GO:0015937">
    <property type="term" value="P:coenzyme A biosynthetic process"/>
    <property type="evidence" value="ECO:0007669"/>
    <property type="project" value="UniProtKB-UniRule"/>
</dbReference>
<comment type="similarity">
    <text evidence="3">Belongs to the CoaE family.</text>
</comment>
<keyword evidence="3" id="KW-0173">Coenzyme A biosynthesis</keyword>
<keyword evidence="3 5" id="KW-0418">Kinase</keyword>
<protein>
    <recommendedName>
        <fullName evidence="3 4">Dephospho-CoA kinase</fullName>
        <ecNumber evidence="3 4">2.7.1.24</ecNumber>
    </recommendedName>
    <alternativeName>
        <fullName evidence="3">Dephosphocoenzyme A kinase</fullName>
    </alternativeName>
</protein>
<dbReference type="GO" id="GO:0005737">
    <property type="term" value="C:cytoplasm"/>
    <property type="evidence" value="ECO:0007669"/>
    <property type="project" value="UniProtKB-SubCell"/>
</dbReference>
<dbReference type="InterPro" id="IPR027417">
    <property type="entry name" value="P-loop_NTPase"/>
</dbReference>
<comment type="subcellular location">
    <subcellularLocation>
        <location evidence="3">Cytoplasm</location>
    </subcellularLocation>
</comment>
<dbReference type="HAMAP" id="MF_00376">
    <property type="entry name" value="Dephospho_CoA_kinase"/>
    <property type="match status" value="1"/>
</dbReference>
<dbReference type="PANTHER" id="PTHR10695">
    <property type="entry name" value="DEPHOSPHO-COA KINASE-RELATED"/>
    <property type="match status" value="1"/>
</dbReference>
<dbReference type="PROSITE" id="PS51219">
    <property type="entry name" value="DPCK"/>
    <property type="match status" value="1"/>
</dbReference>
<dbReference type="EMBL" id="JALBUR010000007">
    <property type="protein sequence ID" value="MDX8419345.1"/>
    <property type="molecule type" value="Genomic_DNA"/>
</dbReference>
<comment type="pathway">
    <text evidence="3">Cofactor biosynthesis; coenzyme A biosynthesis; CoA from (R)-pantothenate: step 5/5.</text>
</comment>
<dbReference type="Gene3D" id="3.40.50.300">
    <property type="entry name" value="P-loop containing nucleotide triphosphate hydrolases"/>
    <property type="match status" value="1"/>
</dbReference>
<dbReference type="PANTHER" id="PTHR10695:SF46">
    <property type="entry name" value="BIFUNCTIONAL COENZYME A SYNTHASE-RELATED"/>
    <property type="match status" value="1"/>
</dbReference>